<feature type="transmembrane region" description="Helical" evidence="7">
    <location>
        <begin position="21"/>
        <end position="44"/>
    </location>
</feature>
<dbReference type="GO" id="GO:0007165">
    <property type="term" value="P:signal transduction"/>
    <property type="evidence" value="ECO:0007669"/>
    <property type="project" value="InterPro"/>
</dbReference>
<dbReference type="CDD" id="cd12913">
    <property type="entry name" value="PDC1_MCP_like"/>
    <property type="match status" value="1"/>
</dbReference>
<proteinExistence type="predicted"/>
<gene>
    <name evidence="9" type="ORF">ARC20_08645</name>
</gene>
<dbReference type="EMBL" id="LLXU01000069">
    <property type="protein sequence ID" value="KRG44197.1"/>
    <property type="molecule type" value="Genomic_DNA"/>
</dbReference>
<sequence>MDSPSQPKPQVRWRHSLRTRMLVGAVLSLAALLGLLGTLFYLGARAELVTAARKEVDGLTQQSARSLAATLDSVQVSGRTLAASAGAVGAQPFNLRALLEATLTGDGDIAGAMIVLAPRNAKQANDPGFVWYIRRAGDKLVEQSAQDLGYDYRVMPWYQRTMSTRQAWWSEPYANSATGGELFTTYNLPVMRPGDPPGAEPIGMVSVDVPVRRLRDIVRELPDTFGVQATLLSPEGLFVLNPDPALNLRRTLAQQVQHARPDLAPLVQAMAAGETAAFEHRAPDGQVYFTRSAAVGKSGWTFVLSASRGYVLAGLNRLALWVALGAVTGLVLWWVLMRRFASRLTRPIEDLTEAAAHFRRGDFDFTLPHVQRHDEVGVMARSFDIARGSIRQQMEEIGQMTAARERMQSELQIARDIQLAMLPSGRTFDTAGSHLETCARLEPAKMVGGDFYHFFETAPGQLWFVIGDVSDKGVPAALFMARAVSVLEVAARRHTRPDGILIAASRRLAENNDTCMFATVLCGLINVDSGDFWLSSAGHEAPLLLDARTGVQTLPLESGPPLGIDEQTHYPLLRGRLEPGQTLFGYTDGVTDALDEHAHAYGLARLHAALRPGRTAAEQCAAVVADLHRFTGQAEPFDDITLLAIRLRREPGEARGT</sequence>
<evidence type="ECO:0000256" key="3">
    <source>
        <dbReference type="ARBA" id="ARBA00022692"/>
    </source>
</evidence>
<dbReference type="Proteomes" id="UP000051802">
    <property type="component" value="Unassembled WGS sequence"/>
</dbReference>
<dbReference type="InterPro" id="IPR033479">
    <property type="entry name" value="dCache_1"/>
</dbReference>
<evidence type="ECO:0000256" key="7">
    <source>
        <dbReference type="SAM" id="Phobius"/>
    </source>
</evidence>
<dbReference type="Pfam" id="PF02743">
    <property type="entry name" value="dCache_1"/>
    <property type="match status" value="1"/>
</dbReference>
<dbReference type="CDD" id="cd06225">
    <property type="entry name" value="HAMP"/>
    <property type="match status" value="1"/>
</dbReference>
<dbReference type="PANTHER" id="PTHR43156:SF2">
    <property type="entry name" value="STAGE II SPORULATION PROTEIN E"/>
    <property type="match status" value="1"/>
</dbReference>
<dbReference type="GO" id="GO:0016791">
    <property type="term" value="F:phosphatase activity"/>
    <property type="evidence" value="ECO:0007669"/>
    <property type="project" value="TreeGrafter"/>
</dbReference>
<dbReference type="STRING" id="676599.ARC20_08645"/>
<dbReference type="PANTHER" id="PTHR43156">
    <property type="entry name" value="STAGE II SPORULATION PROTEIN E-RELATED"/>
    <property type="match status" value="1"/>
</dbReference>
<dbReference type="Pfam" id="PF00672">
    <property type="entry name" value="HAMP"/>
    <property type="match status" value="1"/>
</dbReference>
<dbReference type="Gene3D" id="3.60.40.10">
    <property type="entry name" value="PPM-type phosphatase domain"/>
    <property type="match status" value="1"/>
</dbReference>
<keyword evidence="4" id="KW-0378">Hydrolase</keyword>
<dbReference type="AlphaFoldDB" id="A0A0R0AH47"/>
<evidence type="ECO:0000256" key="4">
    <source>
        <dbReference type="ARBA" id="ARBA00022801"/>
    </source>
</evidence>
<dbReference type="InterPro" id="IPR001932">
    <property type="entry name" value="PPM-type_phosphatase-like_dom"/>
</dbReference>
<dbReference type="InterPro" id="IPR029151">
    <property type="entry name" value="Sensor-like_sf"/>
</dbReference>
<dbReference type="SUPFAM" id="SSF103190">
    <property type="entry name" value="Sensory domain-like"/>
    <property type="match status" value="1"/>
</dbReference>
<accession>A0A0R0AH47</accession>
<feature type="domain" description="HAMP" evidence="8">
    <location>
        <begin position="342"/>
        <end position="395"/>
    </location>
</feature>
<dbReference type="GO" id="GO:0005886">
    <property type="term" value="C:plasma membrane"/>
    <property type="evidence" value="ECO:0007669"/>
    <property type="project" value="UniProtKB-SubCell"/>
</dbReference>
<name>A0A0R0AH47_9GAMM</name>
<dbReference type="Gene3D" id="6.10.340.10">
    <property type="match status" value="1"/>
</dbReference>
<keyword evidence="2" id="KW-1003">Cell membrane</keyword>
<evidence type="ECO:0000256" key="2">
    <source>
        <dbReference type="ARBA" id="ARBA00022475"/>
    </source>
</evidence>
<dbReference type="SUPFAM" id="SSF158472">
    <property type="entry name" value="HAMP domain-like"/>
    <property type="match status" value="1"/>
</dbReference>
<dbReference type="InterPro" id="IPR003660">
    <property type="entry name" value="HAMP_dom"/>
</dbReference>
<feature type="transmembrane region" description="Helical" evidence="7">
    <location>
        <begin position="318"/>
        <end position="336"/>
    </location>
</feature>
<dbReference type="SUPFAM" id="SSF81606">
    <property type="entry name" value="PP2C-like"/>
    <property type="match status" value="1"/>
</dbReference>
<protein>
    <submittedName>
        <fullName evidence="9">IcfG protein</fullName>
    </submittedName>
</protein>
<comment type="caution">
    <text evidence="9">The sequence shown here is derived from an EMBL/GenBank/DDBJ whole genome shotgun (WGS) entry which is preliminary data.</text>
</comment>
<evidence type="ECO:0000313" key="9">
    <source>
        <dbReference type="EMBL" id="KRG44197.1"/>
    </source>
</evidence>
<evidence type="ECO:0000313" key="10">
    <source>
        <dbReference type="Proteomes" id="UP000051802"/>
    </source>
</evidence>
<evidence type="ECO:0000256" key="5">
    <source>
        <dbReference type="ARBA" id="ARBA00022989"/>
    </source>
</evidence>
<comment type="subcellular location">
    <subcellularLocation>
        <location evidence="1">Cell membrane</location>
        <topology evidence="1">Multi-pass membrane protein</topology>
    </subcellularLocation>
</comment>
<dbReference type="InterPro" id="IPR052016">
    <property type="entry name" value="Bact_Sigma-Reg"/>
</dbReference>
<keyword evidence="10" id="KW-1185">Reference proteome</keyword>
<keyword evidence="6 7" id="KW-0472">Membrane</keyword>
<evidence type="ECO:0000259" key="8">
    <source>
        <dbReference type="PROSITE" id="PS50885"/>
    </source>
</evidence>
<dbReference type="Gene3D" id="3.30.450.20">
    <property type="entry name" value="PAS domain"/>
    <property type="match status" value="1"/>
</dbReference>
<evidence type="ECO:0000256" key="6">
    <source>
        <dbReference type="ARBA" id="ARBA00023136"/>
    </source>
</evidence>
<evidence type="ECO:0000256" key="1">
    <source>
        <dbReference type="ARBA" id="ARBA00004651"/>
    </source>
</evidence>
<organism evidence="9 10">
    <name type="scientific">Stenotrophomonas panacihumi</name>
    <dbReference type="NCBI Taxonomy" id="676599"/>
    <lineage>
        <taxon>Bacteria</taxon>
        <taxon>Pseudomonadati</taxon>
        <taxon>Pseudomonadota</taxon>
        <taxon>Gammaproteobacteria</taxon>
        <taxon>Lysobacterales</taxon>
        <taxon>Lysobacteraceae</taxon>
        <taxon>Stenotrophomonas</taxon>
    </lineage>
</organism>
<dbReference type="SMART" id="SM00331">
    <property type="entry name" value="PP2C_SIG"/>
    <property type="match status" value="1"/>
</dbReference>
<reference evidence="9 10" key="1">
    <citation type="submission" date="2015-10" db="EMBL/GenBank/DDBJ databases">
        <title>Genome sequencing and analysis of members of genus Stenotrophomonas.</title>
        <authorList>
            <person name="Patil P.P."/>
            <person name="Midha S."/>
            <person name="Patil P.B."/>
        </authorList>
    </citation>
    <scope>NUCLEOTIDE SEQUENCE [LARGE SCALE GENOMIC DNA]</scope>
    <source>
        <strain evidence="9 10">JCM 16536</strain>
    </source>
</reference>
<dbReference type="SMART" id="SM00304">
    <property type="entry name" value="HAMP"/>
    <property type="match status" value="1"/>
</dbReference>
<dbReference type="InterPro" id="IPR036457">
    <property type="entry name" value="PPM-type-like_dom_sf"/>
</dbReference>
<dbReference type="CDD" id="cd18774">
    <property type="entry name" value="PDC2_HK_sensor"/>
    <property type="match status" value="1"/>
</dbReference>
<keyword evidence="5 7" id="KW-1133">Transmembrane helix</keyword>
<keyword evidence="3 7" id="KW-0812">Transmembrane</keyword>
<dbReference type="PROSITE" id="PS50885">
    <property type="entry name" value="HAMP"/>
    <property type="match status" value="1"/>
</dbReference>
<dbReference type="Pfam" id="PF07228">
    <property type="entry name" value="SpoIIE"/>
    <property type="match status" value="1"/>
</dbReference>